<evidence type="ECO:0008006" key="5">
    <source>
        <dbReference type="Google" id="ProtNLM"/>
    </source>
</evidence>
<keyword evidence="2" id="KW-0812">Transmembrane</keyword>
<accession>A0A087ARJ5</accession>
<dbReference type="eggNOG" id="ENOG5032SYI">
    <property type="taxonomic scope" value="Bacteria"/>
</dbReference>
<protein>
    <recommendedName>
        <fullName evidence="5">Asp-tRNAAsn/Glu-tRNAGln amidotransferase A subunit</fullName>
    </recommendedName>
</protein>
<feature type="region of interest" description="Disordered" evidence="1">
    <location>
        <begin position="235"/>
        <end position="357"/>
    </location>
</feature>
<reference evidence="3 4" key="1">
    <citation type="submission" date="2014-03" db="EMBL/GenBank/DDBJ databases">
        <title>Genomics of Bifidobacteria.</title>
        <authorList>
            <person name="Ventura M."/>
            <person name="Milani C."/>
            <person name="Lugli G.A."/>
        </authorList>
    </citation>
    <scope>NUCLEOTIDE SEQUENCE [LARGE SCALE GENOMIC DNA]</scope>
    <source>
        <strain evidence="3 4">LMG 11586</strain>
    </source>
</reference>
<organism evidence="3 4">
    <name type="scientific">Bifidobacterium pullorum subsp. gallinarum</name>
    <dbReference type="NCBI Taxonomy" id="78344"/>
    <lineage>
        <taxon>Bacteria</taxon>
        <taxon>Bacillati</taxon>
        <taxon>Actinomycetota</taxon>
        <taxon>Actinomycetes</taxon>
        <taxon>Bifidobacteriales</taxon>
        <taxon>Bifidobacteriaceae</taxon>
        <taxon>Bifidobacterium</taxon>
    </lineage>
</organism>
<keyword evidence="2" id="KW-1133">Transmembrane helix</keyword>
<dbReference type="Proteomes" id="UP000029046">
    <property type="component" value="Unassembled WGS sequence"/>
</dbReference>
<dbReference type="EMBL" id="JGYX01000002">
    <property type="protein sequence ID" value="KFI61395.1"/>
    <property type="molecule type" value="Genomic_DNA"/>
</dbReference>
<name>A0A087ARJ5_9BIFI</name>
<evidence type="ECO:0000313" key="3">
    <source>
        <dbReference type="EMBL" id="KFI61395.1"/>
    </source>
</evidence>
<keyword evidence="2" id="KW-0472">Membrane</keyword>
<feature type="transmembrane region" description="Helical" evidence="2">
    <location>
        <begin position="204"/>
        <end position="224"/>
    </location>
</feature>
<dbReference type="RefSeq" id="WP_152596017.1">
    <property type="nucleotide sequence ID" value="NZ_JGYX01000002.1"/>
</dbReference>
<feature type="compositionally biased region" description="Low complexity" evidence="1">
    <location>
        <begin position="332"/>
        <end position="342"/>
    </location>
</feature>
<feature type="compositionally biased region" description="Basic residues" evidence="1">
    <location>
        <begin position="261"/>
        <end position="270"/>
    </location>
</feature>
<sequence length="357" mass="37776">MTVEEREQEEPQVPAGPTRHAKIMRGVVTPVFGLIAVACVVLGVLNATIWQPSREIVATATVSGTRYVVTDPGVLGLVDDRVSMTVKSKNAEATVCVAEGSMKDITGWISGNPYVRVTGLSEWTALSVTDAEAQGSDLSGEGDVAFADSDMWTTVSCDTGAVTLKTTDEDASRVALVDLGEDDVSATVTMDWVRQSVPDFAMPFYFAGGICVVLAVLCASVFAMSPHKRRKAVSEAAEAEAEEPTEGMGPGNAVAEPESRRARRRRHGRGRTAEQVEQSEVEGPNIVDPAARNLVSDQMRSSEQSGDEGAGEQTSVISPDELAAYFARLAQESAPETGSSEAESSEAGENDDAKEGE</sequence>
<evidence type="ECO:0000256" key="1">
    <source>
        <dbReference type="SAM" id="MobiDB-lite"/>
    </source>
</evidence>
<keyword evidence="4" id="KW-1185">Reference proteome</keyword>
<comment type="caution">
    <text evidence="3">The sequence shown here is derived from an EMBL/GenBank/DDBJ whole genome shotgun (WGS) entry which is preliminary data.</text>
</comment>
<dbReference type="OrthoDB" id="3249401at2"/>
<evidence type="ECO:0000256" key="2">
    <source>
        <dbReference type="SAM" id="Phobius"/>
    </source>
</evidence>
<evidence type="ECO:0000313" key="4">
    <source>
        <dbReference type="Proteomes" id="UP000029046"/>
    </source>
</evidence>
<feature type="transmembrane region" description="Helical" evidence="2">
    <location>
        <begin position="27"/>
        <end position="50"/>
    </location>
</feature>
<gene>
    <name evidence="3" type="ORF">BIGA_0845</name>
</gene>
<proteinExistence type="predicted"/>
<dbReference type="AlphaFoldDB" id="A0A087ARJ5"/>
<feature type="compositionally biased region" description="Polar residues" evidence="1">
    <location>
        <begin position="295"/>
        <end position="304"/>
    </location>
</feature>